<sequence length="398" mass="45184">MQLIDFLIQVYLEDLRKHPDYEKRTNCHKLFRTSNYKSHKERNPSPVEGTYVSAYPGCGKSVLSRFLADKVLPVTKSRTTCYFFFRDDNEDQKTVTNAPCAILHQLFSQKHKLLEYAVKCPDRNGDDFAGNIDLLWNLLVTVSADPQAGEIVCILDALDKCKQLELETLLGKLCSFYNQDSRSSSGRCLEFLATSSPLQDIEDAFNNLSQKIPSIHLASEERTDQIRDEIDLVIEYELGKIQQKRHLNLDTISILRGELTRVEHRTYLWLKFIIDLIYSHPMSVTKRGRKEIFGTIPTTVNDAYTAILNKSENKDLAMKLLQIVCAATRPLSVIEMGFAMSIEPDDRAYKDLEICPPTWFTNLNIASHLGLTGVVYQLLKSPGIDVNAAGKDAQMPLI</sequence>
<dbReference type="AlphaFoldDB" id="A0A8H4W930"/>
<protein>
    <recommendedName>
        <fullName evidence="6">NACHT domain-containing protein</fullName>
    </recommendedName>
</protein>
<dbReference type="Proteomes" id="UP000566819">
    <property type="component" value="Unassembled WGS sequence"/>
</dbReference>
<keyword evidence="1" id="KW-0677">Repeat</keyword>
<proteinExistence type="predicted"/>
<dbReference type="Pfam" id="PF23239">
    <property type="entry name" value="DUF7069"/>
    <property type="match status" value="1"/>
</dbReference>
<dbReference type="Pfam" id="PF24883">
    <property type="entry name" value="NPHP3_N"/>
    <property type="match status" value="1"/>
</dbReference>
<evidence type="ECO:0008006" key="6">
    <source>
        <dbReference type="Google" id="ProtNLM"/>
    </source>
</evidence>
<reference evidence="4 5" key="1">
    <citation type="submission" date="2020-03" db="EMBL/GenBank/DDBJ databases">
        <title>Draft Genome Sequence of Cudoniella acicularis.</title>
        <authorList>
            <person name="Buettner E."/>
            <person name="Kellner H."/>
        </authorList>
    </citation>
    <scope>NUCLEOTIDE SEQUENCE [LARGE SCALE GENOMIC DNA]</scope>
    <source>
        <strain evidence="4 5">DSM 108380</strain>
    </source>
</reference>
<name>A0A8H4W930_9HELO</name>
<gene>
    <name evidence="4" type="ORF">G7Y89_g219</name>
</gene>
<dbReference type="Gene3D" id="3.40.50.300">
    <property type="entry name" value="P-loop containing nucleotide triphosphate hydrolases"/>
    <property type="match status" value="1"/>
</dbReference>
<dbReference type="InterPro" id="IPR027417">
    <property type="entry name" value="P-loop_NTPase"/>
</dbReference>
<evidence type="ECO:0000313" key="5">
    <source>
        <dbReference type="Proteomes" id="UP000566819"/>
    </source>
</evidence>
<feature type="domain" description="Nephrocystin 3-like N-terminal" evidence="3">
    <location>
        <begin position="27"/>
        <end position="195"/>
    </location>
</feature>
<feature type="domain" description="DUF7069" evidence="2">
    <location>
        <begin position="227"/>
        <end position="275"/>
    </location>
</feature>
<dbReference type="InterPro" id="IPR055497">
    <property type="entry name" value="DUF7069"/>
</dbReference>
<dbReference type="InterPro" id="IPR056884">
    <property type="entry name" value="NPHP3-like_N"/>
</dbReference>
<dbReference type="EMBL" id="JAAMPI010000007">
    <property type="protein sequence ID" value="KAF4637856.1"/>
    <property type="molecule type" value="Genomic_DNA"/>
</dbReference>
<keyword evidence="5" id="KW-1185">Reference proteome</keyword>
<dbReference type="OrthoDB" id="20872at2759"/>
<evidence type="ECO:0000313" key="4">
    <source>
        <dbReference type="EMBL" id="KAF4637856.1"/>
    </source>
</evidence>
<comment type="caution">
    <text evidence="4">The sequence shown here is derived from an EMBL/GenBank/DDBJ whole genome shotgun (WGS) entry which is preliminary data.</text>
</comment>
<evidence type="ECO:0000259" key="3">
    <source>
        <dbReference type="Pfam" id="PF24883"/>
    </source>
</evidence>
<evidence type="ECO:0000259" key="2">
    <source>
        <dbReference type="Pfam" id="PF23239"/>
    </source>
</evidence>
<evidence type="ECO:0000256" key="1">
    <source>
        <dbReference type="ARBA" id="ARBA00022737"/>
    </source>
</evidence>
<dbReference type="PANTHER" id="PTHR10039">
    <property type="entry name" value="AMELOGENIN"/>
    <property type="match status" value="1"/>
</dbReference>
<organism evidence="4 5">
    <name type="scientific">Cudoniella acicularis</name>
    <dbReference type="NCBI Taxonomy" id="354080"/>
    <lineage>
        <taxon>Eukaryota</taxon>
        <taxon>Fungi</taxon>
        <taxon>Dikarya</taxon>
        <taxon>Ascomycota</taxon>
        <taxon>Pezizomycotina</taxon>
        <taxon>Leotiomycetes</taxon>
        <taxon>Helotiales</taxon>
        <taxon>Tricladiaceae</taxon>
        <taxon>Cudoniella</taxon>
    </lineage>
</organism>
<accession>A0A8H4W930</accession>